<gene>
    <name evidence="2" type="ORF">GJE22_04480</name>
</gene>
<dbReference type="Pfam" id="PF01026">
    <property type="entry name" value="TatD_DNase"/>
    <property type="match status" value="1"/>
</dbReference>
<feature type="binding site" evidence="1">
    <location>
        <position position="156"/>
    </location>
    <ligand>
        <name>a divalent metal cation</name>
        <dbReference type="ChEBI" id="CHEBI:60240"/>
        <label>2</label>
    </ligand>
</feature>
<evidence type="ECO:0000313" key="2">
    <source>
        <dbReference type="EMBL" id="MRX79854.1"/>
    </source>
</evidence>
<dbReference type="InterPro" id="IPR032466">
    <property type="entry name" value="Metal_Hydrolase"/>
</dbReference>
<feature type="binding site" evidence="1">
    <location>
        <position position="90"/>
    </location>
    <ligand>
        <name>a divalent metal cation</name>
        <dbReference type="ChEBI" id="CHEBI:60240"/>
        <label>1</label>
    </ligand>
</feature>
<dbReference type="AlphaFoldDB" id="A0A7K0G930"/>
<keyword evidence="3" id="KW-1185">Reference proteome</keyword>
<feature type="binding site" evidence="1">
    <location>
        <position position="10"/>
    </location>
    <ligand>
        <name>a divalent metal cation</name>
        <dbReference type="ChEBI" id="CHEBI:60240"/>
        <label>1</label>
    </ligand>
</feature>
<dbReference type="EMBL" id="VTFZ01000004">
    <property type="protein sequence ID" value="MRX79854.1"/>
    <property type="molecule type" value="Genomic_DNA"/>
</dbReference>
<proteinExistence type="predicted"/>
<organism evidence="2 3">
    <name type="scientific">Enorma shizhengliae</name>
    <dbReference type="NCBI Taxonomy" id="2606615"/>
    <lineage>
        <taxon>Bacteria</taxon>
        <taxon>Bacillati</taxon>
        <taxon>Actinomycetota</taxon>
        <taxon>Coriobacteriia</taxon>
        <taxon>Coriobacteriales</taxon>
        <taxon>Coriobacteriaceae</taxon>
        <taxon>Enorma</taxon>
    </lineage>
</organism>
<name>A0A7K0G930_9ACTN</name>
<dbReference type="Proteomes" id="UP000470010">
    <property type="component" value="Unassembled WGS sequence"/>
</dbReference>
<dbReference type="RefSeq" id="WP_144688047.1">
    <property type="nucleotide sequence ID" value="NZ_VLLQ01000004.1"/>
</dbReference>
<feature type="binding site" evidence="1">
    <location>
        <position position="8"/>
    </location>
    <ligand>
        <name>a divalent metal cation</name>
        <dbReference type="ChEBI" id="CHEBI:60240"/>
        <label>1</label>
    </ligand>
</feature>
<accession>A0A7K0G930</accession>
<keyword evidence="1" id="KW-0479">Metal-binding</keyword>
<dbReference type="GO" id="GO:0016788">
    <property type="term" value="F:hydrolase activity, acting on ester bonds"/>
    <property type="evidence" value="ECO:0007669"/>
    <property type="project" value="InterPro"/>
</dbReference>
<dbReference type="PIRSF" id="PIRSF005902">
    <property type="entry name" value="DNase_TatD"/>
    <property type="match status" value="1"/>
</dbReference>
<sequence>MMRFVDMHCHLDLMTNGVEIARAAHAEGIGFFCTTVTPVDAIDARERFSTCANVRVGTGLHPWWIANGTCGADDASAAAELATASPYLGEVGLDAGKRGAASIDEQARAFGRIMEVVGARALPGRVISIHASRSTNRVLDILERTGAARNATCILHWFSGSTDELWRAARMGCFFSINEHMLATKRGREYARILPDDRLLLETDAPPQLGSPYRLDAIEHSLASTLEQLAQIRRAHVTTLGAQIVARSMRLLDFANADCA</sequence>
<dbReference type="Gene3D" id="3.20.20.140">
    <property type="entry name" value="Metal-dependent hydrolases"/>
    <property type="match status" value="1"/>
</dbReference>
<protein>
    <submittedName>
        <fullName evidence="2">TatD family deoxyribonuclease</fullName>
    </submittedName>
</protein>
<comment type="caution">
    <text evidence="2">The sequence shown here is derived from an EMBL/GenBank/DDBJ whole genome shotgun (WGS) entry which is preliminary data.</text>
</comment>
<dbReference type="PANTHER" id="PTHR47176:SF1">
    <property type="entry name" value="OS04G0577500 PROTEIN"/>
    <property type="match status" value="1"/>
</dbReference>
<dbReference type="PANTHER" id="PTHR47176">
    <property type="entry name" value="OSJNBA0020J04.13 PROTEIN"/>
    <property type="match status" value="1"/>
</dbReference>
<dbReference type="SUPFAM" id="SSF51556">
    <property type="entry name" value="Metallo-dependent hydrolases"/>
    <property type="match status" value="1"/>
</dbReference>
<dbReference type="GO" id="GO:0046872">
    <property type="term" value="F:metal ion binding"/>
    <property type="evidence" value="ECO:0007669"/>
    <property type="project" value="UniProtKB-KW"/>
</dbReference>
<evidence type="ECO:0000313" key="3">
    <source>
        <dbReference type="Proteomes" id="UP000470010"/>
    </source>
</evidence>
<reference evidence="3" key="1">
    <citation type="submission" date="2019-08" db="EMBL/GenBank/DDBJ databases">
        <title>Arthrobacter sp. nov., isolated from plateau pika and Tibetan wild ass.</title>
        <authorList>
            <person name="Ge Y."/>
        </authorList>
    </citation>
    <scope>NUCLEOTIDE SEQUENCE [LARGE SCALE GENOMIC DNA]</scope>
    <source>
        <strain evidence="3">HF-1365</strain>
    </source>
</reference>
<feature type="binding site" evidence="1">
    <location>
        <position position="204"/>
    </location>
    <ligand>
        <name>a divalent metal cation</name>
        <dbReference type="ChEBI" id="CHEBI:60240"/>
        <label>1</label>
    </ligand>
</feature>
<feature type="binding site" evidence="1">
    <location>
        <position position="130"/>
    </location>
    <ligand>
        <name>a divalent metal cation</name>
        <dbReference type="ChEBI" id="CHEBI:60240"/>
        <label>2</label>
    </ligand>
</feature>
<dbReference type="InterPro" id="IPR001130">
    <property type="entry name" value="TatD-like"/>
</dbReference>
<evidence type="ECO:0000256" key="1">
    <source>
        <dbReference type="PIRSR" id="PIRSR005902-1"/>
    </source>
</evidence>